<keyword evidence="2" id="KW-1185">Reference proteome</keyword>
<dbReference type="EMBL" id="JAJSOF020000013">
    <property type="protein sequence ID" value="KAJ4443615.1"/>
    <property type="molecule type" value="Genomic_DNA"/>
</dbReference>
<name>A0ABQ8TCR1_PERAM</name>
<gene>
    <name evidence="1" type="ORF">ANN_05289</name>
</gene>
<proteinExistence type="predicted"/>
<accession>A0ABQ8TCR1</accession>
<protein>
    <recommendedName>
        <fullName evidence="3">Reverse transcriptase domain-containing protein</fullName>
    </recommendedName>
</protein>
<reference evidence="1 2" key="1">
    <citation type="journal article" date="2022" name="Allergy">
        <title>Genome assembly and annotation of Periplaneta americana reveal a comprehensive cockroach allergen profile.</title>
        <authorList>
            <person name="Wang L."/>
            <person name="Xiong Q."/>
            <person name="Saelim N."/>
            <person name="Wang L."/>
            <person name="Nong W."/>
            <person name="Wan A.T."/>
            <person name="Shi M."/>
            <person name="Liu X."/>
            <person name="Cao Q."/>
            <person name="Hui J.H.L."/>
            <person name="Sookrung N."/>
            <person name="Leung T.F."/>
            <person name="Tungtrongchitr A."/>
            <person name="Tsui S.K.W."/>
        </authorList>
    </citation>
    <scope>NUCLEOTIDE SEQUENCE [LARGE SCALE GENOMIC DNA]</scope>
    <source>
        <strain evidence="1">PWHHKU_190912</strain>
    </source>
</reference>
<evidence type="ECO:0008006" key="3">
    <source>
        <dbReference type="Google" id="ProtNLM"/>
    </source>
</evidence>
<evidence type="ECO:0000313" key="2">
    <source>
        <dbReference type="Proteomes" id="UP001148838"/>
    </source>
</evidence>
<evidence type="ECO:0000313" key="1">
    <source>
        <dbReference type="EMBL" id="KAJ4443615.1"/>
    </source>
</evidence>
<dbReference type="Proteomes" id="UP001148838">
    <property type="component" value="Unassembled WGS sequence"/>
</dbReference>
<sequence length="203" mass="22962">MAGLCEGGNEPPGSSKAIKYAIRKVQDNRQGLELNGLHQVLVYADNVNMLGGNPQTIRENTEILLEASNAIGLKVNPEKTKVRQKERMDFTGQENCKDSSNQNFIVIGRFTNTCSLFMVYNIIHMMSLAFDTGIEALSEVRRHFHSHSWWDCRDFFTNRPLQFIQCMWLLTPSNGPKERSPRARDLTVASDNLSAIACLRADR</sequence>
<comment type="caution">
    <text evidence="1">The sequence shown here is derived from an EMBL/GenBank/DDBJ whole genome shotgun (WGS) entry which is preliminary data.</text>
</comment>
<organism evidence="1 2">
    <name type="scientific">Periplaneta americana</name>
    <name type="common">American cockroach</name>
    <name type="synonym">Blatta americana</name>
    <dbReference type="NCBI Taxonomy" id="6978"/>
    <lineage>
        <taxon>Eukaryota</taxon>
        <taxon>Metazoa</taxon>
        <taxon>Ecdysozoa</taxon>
        <taxon>Arthropoda</taxon>
        <taxon>Hexapoda</taxon>
        <taxon>Insecta</taxon>
        <taxon>Pterygota</taxon>
        <taxon>Neoptera</taxon>
        <taxon>Polyneoptera</taxon>
        <taxon>Dictyoptera</taxon>
        <taxon>Blattodea</taxon>
        <taxon>Blattoidea</taxon>
        <taxon>Blattidae</taxon>
        <taxon>Blattinae</taxon>
        <taxon>Periplaneta</taxon>
    </lineage>
</organism>